<organism evidence="2 3">
    <name type="scientific">Nelumbo nucifera</name>
    <name type="common">Sacred lotus</name>
    <dbReference type="NCBI Taxonomy" id="4432"/>
    <lineage>
        <taxon>Eukaryota</taxon>
        <taxon>Viridiplantae</taxon>
        <taxon>Streptophyta</taxon>
        <taxon>Embryophyta</taxon>
        <taxon>Tracheophyta</taxon>
        <taxon>Spermatophyta</taxon>
        <taxon>Magnoliopsida</taxon>
        <taxon>Proteales</taxon>
        <taxon>Nelumbonaceae</taxon>
        <taxon>Nelumbo</taxon>
    </lineage>
</organism>
<feature type="region of interest" description="Disordered" evidence="1">
    <location>
        <begin position="1"/>
        <end position="112"/>
    </location>
</feature>
<protein>
    <submittedName>
        <fullName evidence="3">Myb-like protein X</fullName>
    </submittedName>
</protein>
<reference evidence="3" key="1">
    <citation type="submission" date="2025-08" db="UniProtKB">
        <authorList>
            <consortium name="RefSeq"/>
        </authorList>
    </citation>
    <scope>IDENTIFICATION</scope>
</reference>
<feature type="compositionally biased region" description="Basic residues" evidence="1">
    <location>
        <begin position="29"/>
        <end position="38"/>
    </location>
</feature>
<dbReference type="Proteomes" id="UP000189703">
    <property type="component" value="Unplaced"/>
</dbReference>
<feature type="compositionally biased region" description="Basic and acidic residues" evidence="1">
    <location>
        <begin position="39"/>
        <end position="62"/>
    </location>
</feature>
<feature type="compositionally biased region" description="Basic and acidic residues" evidence="1">
    <location>
        <begin position="206"/>
        <end position="290"/>
    </location>
</feature>
<evidence type="ECO:0000256" key="1">
    <source>
        <dbReference type="SAM" id="MobiDB-lite"/>
    </source>
</evidence>
<feature type="compositionally biased region" description="Polar residues" evidence="1">
    <location>
        <begin position="136"/>
        <end position="146"/>
    </location>
</feature>
<dbReference type="AlphaFoldDB" id="A0A1U8B060"/>
<dbReference type="KEGG" id="nnu:104609444"/>
<dbReference type="FunCoup" id="A0A1U8B060">
    <property type="interactions" value="939"/>
</dbReference>
<name>A0A1U8B060_NELNU</name>
<dbReference type="PANTHER" id="PTHR34660:SF3">
    <property type="entry name" value="RRM DOMAIN-CONTAINING PROTEIN"/>
    <property type="match status" value="1"/>
</dbReference>
<accession>A0A1U8B060</accession>
<dbReference type="PANTHER" id="PTHR34660">
    <property type="entry name" value="MYB-LIKE PROTEIN X"/>
    <property type="match status" value="1"/>
</dbReference>
<evidence type="ECO:0000313" key="2">
    <source>
        <dbReference type="Proteomes" id="UP000189703"/>
    </source>
</evidence>
<feature type="region of interest" description="Disordered" evidence="1">
    <location>
        <begin position="156"/>
        <end position="351"/>
    </location>
</feature>
<feature type="compositionally biased region" description="Basic residues" evidence="1">
    <location>
        <begin position="63"/>
        <end position="76"/>
    </location>
</feature>
<dbReference type="STRING" id="4432.A0A1U8B060"/>
<dbReference type="RefSeq" id="XP_010274071.1">
    <property type="nucleotide sequence ID" value="XM_010275769.2"/>
</dbReference>
<feature type="compositionally biased region" description="Basic and acidic residues" evidence="1">
    <location>
        <begin position="156"/>
        <end position="194"/>
    </location>
</feature>
<feature type="compositionally biased region" description="Basic and acidic residues" evidence="1">
    <location>
        <begin position="12"/>
        <end position="28"/>
    </location>
</feature>
<feature type="region of interest" description="Disordered" evidence="1">
    <location>
        <begin position="130"/>
        <end position="149"/>
    </location>
</feature>
<dbReference type="OMA" id="HVDTSNF"/>
<keyword evidence="2" id="KW-1185">Reference proteome</keyword>
<gene>
    <name evidence="3" type="primary">LOC104609444</name>
</gene>
<dbReference type="GeneID" id="104609444"/>
<sequence>MSRCFPFPPPGYEKKARTDDADVLTKEKHKEKKHKKEKKDKEKKEGKEKKDKEKDKERSKDKHREKKDRKEKHKDKKDKEREKDKHKTLDDKRNEGRPEGHNAEKLGQNIQCAEEIKDSKFVQELDRRIRDEEKGTGNQMVENFTGTGHRKAEIMSRLVEKSMEYRVQGKEKNKDKKGDDRRTDGQRNKDEEKGMGNAMLQSSTRMDQRRVEEVVRPMEKDTEKRVEGKEKNKDKEGNDRRKDKHKEKDREKKSKGKNKEKEKEKEKGKDKNEHRLNEQDKSRESSKKDPVVTPNVKTLHLPKDNEKSAATDGNLKKRKDFEMNGFLHDNEIQPNKLPRPSSSSHPFPENGRKLETCRTAIQFSSDRQGAANNHKVDDKEHKVNGIIQDRPIPTFSAKPSFTTVKANGNGEAPAKPPHRDLKYLSQILTVPKMEEWSDFDDQEWLFSSDNLRLEKCKQQSSGVDETTQVWGEALQIESADVCALPYVIPY</sequence>
<evidence type="ECO:0000313" key="3">
    <source>
        <dbReference type="RefSeq" id="XP_010274071.1"/>
    </source>
</evidence>
<dbReference type="OrthoDB" id="1913135at2759"/>
<feature type="compositionally biased region" description="Basic and acidic residues" evidence="1">
    <location>
        <begin position="77"/>
        <end position="104"/>
    </location>
</feature>
<dbReference type="eggNOG" id="ENOG502QS3H">
    <property type="taxonomic scope" value="Eukaryota"/>
</dbReference>
<proteinExistence type="predicted"/>
<feature type="compositionally biased region" description="Pro residues" evidence="1">
    <location>
        <begin position="1"/>
        <end position="11"/>
    </location>
</feature>